<dbReference type="GO" id="GO:0008770">
    <property type="term" value="F:[acyl-carrier-protein] phosphodiesterase activity"/>
    <property type="evidence" value="ECO:0007669"/>
    <property type="project" value="InterPro"/>
</dbReference>
<reference evidence="4 5" key="1">
    <citation type="submission" date="2018-10" db="EMBL/GenBank/DDBJ databases">
        <authorList>
            <person name="Chen X."/>
        </authorList>
    </citation>
    <scope>NUCLEOTIDE SEQUENCE [LARGE SCALE GENOMIC DNA]</scope>
    <source>
        <strain evidence="4 5">YIM 102668</strain>
    </source>
</reference>
<evidence type="ECO:0000313" key="5">
    <source>
        <dbReference type="Proteomes" id="UP000275348"/>
    </source>
</evidence>
<evidence type="ECO:0000313" key="4">
    <source>
        <dbReference type="EMBL" id="RLZ12739.1"/>
    </source>
</evidence>
<accession>A0A3L9MQ73</accession>
<dbReference type="PIRSF" id="PIRSF011489">
    <property type="entry name" value="DUF479"/>
    <property type="match status" value="1"/>
</dbReference>
<gene>
    <name evidence="4" type="ORF">EAH69_00880</name>
</gene>
<dbReference type="RefSeq" id="WP_121933318.1">
    <property type="nucleotide sequence ID" value="NZ_RDOJ01000001.1"/>
</dbReference>
<dbReference type="PANTHER" id="PTHR38764:SF1">
    <property type="entry name" value="ACYL CARRIER PROTEIN PHOSPHODIESTERASE"/>
    <property type="match status" value="1"/>
</dbReference>
<organism evidence="4 5">
    <name type="scientific">Faecalibacter macacae</name>
    <dbReference type="NCBI Taxonomy" id="1859289"/>
    <lineage>
        <taxon>Bacteria</taxon>
        <taxon>Pseudomonadati</taxon>
        <taxon>Bacteroidota</taxon>
        <taxon>Flavobacteriia</taxon>
        <taxon>Flavobacteriales</taxon>
        <taxon>Weeksellaceae</taxon>
        <taxon>Faecalibacter</taxon>
    </lineage>
</organism>
<sequence>MNLVAHQYLSFNNPSLQLGNLLGEVVKGNKYNDYPNDIKKGILLHREIDSFTDSHEIVKKSTAYFHSTQHKYAPIVVDIIYDYFLIKHWRNYHPKTFQLFKEDCYQLFSLNYDNFPVKLQEMLDYLLRYDWFENYSTIEGIQKTLTGISKRVNFENNLDNTTPIIYQFEAELEKDFSNFFPELVQFSQDFIQSK</sequence>
<dbReference type="GO" id="GO:0006633">
    <property type="term" value="P:fatty acid biosynthetic process"/>
    <property type="evidence" value="ECO:0007669"/>
    <property type="project" value="InterPro"/>
</dbReference>
<dbReference type="Proteomes" id="UP000275348">
    <property type="component" value="Unassembled WGS sequence"/>
</dbReference>
<name>A0A3L9MQ73_9FLAO</name>
<dbReference type="Pfam" id="PF04336">
    <property type="entry name" value="ACP_PD"/>
    <property type="match status" value="1"/>
</dbReference>
<evidence type="ECO:0000256" key="1">
    <source>
        <dbReference type="ARBA" id="ARBA00022516"/>
    </source>
</evidence>
<keyword evidence="3" id="KW-0443">Lipid metabolism</keyword>
<keyword evidence="2" id="KW-0378">Hydrolase</keyword>
<keyword evidence="5" id="KW-1185">Reference proteome</keyword>
<dbReference type="OrthoDB" id="8442777at2"/>
<keyword evidence="1" id="KW-0444">Lipid biosynthesis</keyword>
<protein>
    <submittedName>
        <fullName evidence="4">DUF479 domain-containing protein</fullName>
    </submittedName>
</protein>
<evidence type="ECO:0000256" key="3">
    <source>
        <dbReference type="ARBA" id="ARBA00023098"/>
    </source>
</evidence>
<proteinExistence type="predicted"/>
<comment type="caution">
    <text evidence="4">The sequence shown here is derived from an EMBL/GenBank/DDBJ whole genome shotgun (WGS) entry which is preliminary data.</text>
</comment>
<dbReference type="EMBL" id="RDOJ01000001">
    <property type="protein sequence ID" value="RLZ12739.1"/>
    <property type="molecule type" value="Genomic_DNA"/>
</dbReference>
<dbReference type="PANTHER" id="PTHR38764">
    <property type="entry name" value="ACYL CARRIER PROTEIN PHOSPHODIESTERASE"/>
    <property type="match status" value="1"/>
</dbReference>
<dbReference type="InterPro" id="IPR007431">
    <property type="entry name" value="ACP_PD"/>
</dbReference>
<evidence type="ECO:0000256" key="2">
    <source>
        <dbReference type="ARBA" id="ARBA00022801"/>
    </source>
</evidence>
<dbReference type="AlphaFoldDB" id="A0A3L9MQ73"/>